<evidence type="ECO:0000313" key="3">
    <source>
        <dbReference type="EMBL" id="ETN40036.1"/>
    </source>
</evidence>
<feature type="compositionally biased region" description="Polar residues" evidence="2">
    <location>
        <begin position="784"/>
        <end position="793"/>
    </location>
</feature>
<dbReference type="VEuPathDB" id="FungiDB:HMPREF1541_04311"/>
<feature type="compositionally biased region" description="Polar residues" evidence="2">
    <location>
        <begin position="503"/>
        <end position="521"/>
    </location>
</feature>
<gene>
    <name evidence="3" type="ORF">HMPREF1541_04311</name>
</gene>
<dbReference type="HOGENOM" id="CLU_018991_0_0_1"/>
<feature type="region of interest" description="Disordered" evidence="2">
    <location>
        <begin position="742"/>
        <end position="793"/>
    </location>
</feature>
<proteinExistence type="predicted"/>
<evidence type="ECO:0000256" key="1">
    <source>
        <dbReference type="SAM" id="Coils"/>
    </source>
</evidence>
<dbReference type="Proteomes" id="UP000030752">
    <property type="component" value="Unassembled WGS sequence"/>
</dbReference>
<dbReference type="AlphaFoldDB" id="W2RU57"/>
<keyword evidence="4" id="KW-1185">Reference proteome</keyword>
<protein>
    <submittedName>
        <fullName evidence="3">Uncharacterized protein</fullName>
    </submittedName>
</protein>
<dbReference type="RefSeq" id="XP_008716879.1">
    <property type="nucleotide sequence ID" value="XM_008718657.1"/>
</dbReference>
<accession>W2RU57</accession>
<organism evidence="3 4">
    <name type="scientific">Cyphellophora europaea (strain CBS 101466)</name>
    <name type="common">Phialophora europaea</name>
    <dbReference type="NCBI Taxonomy" id="1220924"/>
    <lineage>
        <taxon>Eukaryota</taxon>
        <taxon>Fungi</taxon>
        <taxon>Dikarya</taxon>
        <taxon>Ascomycota</taxon>
        <taxon>Pezizomycotina</taxon>
        <taxon>Eurotiomycetes</taxon>
        <taxon>Chaetothyriomycetidae</taxon>
        <taxon>Chaetothyriales</taxon>
        <taxon>Cyphellophoraceae</taxon>
        <taxon>Cyphellophora</taxon>
    </lineage>
</organism>
<evidence type="ECO:0000256" key="2">
    <source>
        <dbReference type="SAM" id="MobiDB-lite"/>
    </source>
</evidence>
<sequence>MAFDCGAGDIIAGIRIALTIYEYGFTEENAADVRYQEFQNDILNFSLLLERLDRSLRDAQRRFIDGGMFARAQGAYDPMAPDFDAERIALIGNFQDTLRACEALLGENRKYRERYATVLESLMWHLKQQETRIDNLRRRLRFHCDKIRLVIDRLSLNLLTSMDSKLDDLLGITEENLAVSQDIYDELRRLRQVLIGRGSATGDQPTEDVHHATPDVERRFEAALFINTPTNLSSGLPLIEAFDALYSCFEDSVESLTQTPHKYLLLLKSRWLISRIKQSEEYLRARPGFYYRRAINQVDQGIRLRIRSGHVKAFDERVLLSLPEKWFEIWPPPTPRASTILPEPHPLSVRANEQEVARIELAADEGQATHFVTVFKHSDDNFRITKETSTATGQRVITTQQVYTREDTLIPRYTLPTLPSSSPEVAIFSRNELTFYHFKSEEDLWRFQAALTGYDVSHDQPDVLCQFGRSLDSFVCNGRAQLWQDPIVFSSQPGAIAPGIPSARSNSDKGASISRSRQPSFAPSVAHTNTFTYTADGWIAENIKLPALVLFTQLEHGKNINRFAVVYIELVEGIEIDRNACSCKDDYYSCSKLVISGGKKGRLPVRIAVSELDDSGKPNPNTFDVLPFRLPRRPDYKDIKLRHTEHVVLKFSNLEAKQRFDRGLKYRFAVREKQRENADTITDILIYNSNKPLRRDQYLLQNVSRRNSIAGSLPAMNSVQTLPPHLEVPEWSSFSDDVAHATDSRPIRGSHNVSGSTSMSGSYGTNVSGGRSASSNSSADHEVNSNTTISPRNNALLDHESNASTACDTDSRQLPFQQGCTISNFSDFESVQ</sequence>
<dbReference type="OrthoDB" id="4111897at2759"/>
<keyword evidence="1" id="KW-0175">Coiled coil</keyword>
<reference evidence="3 4" key="1">
    <citation type="submission" date="2013-03" db="EMBL/GenBank/DDBJ databases">
        <title>The Genome Sequence of Phialophora europaea CBS 101466.</title>
        <authorList>
            <consortium name="The Broad Institute Genomics Platform"/>
            <person name="Cuomo C."/>
            <person name="de Hoog S."/>
            <person name="Gorbushina A."/>
            <person name="Walker B."/>
            <person name="Young S.K."/>
            <person name="Zeng Q."/>
            <person name="Gargeya S."/>
            <person name="Fitzgerald M."/>
            <person name="Haas B."/>
            <person name="Abouelleil A."/>
            <person name="Allen A.W."/>
            <person name="Alvarado L."/>
            <person name="Arachchi H.M."/>
            <person name="Berlin A.M."/>
            <person name="Chapman S.B."/>
            <person name="Gainer-Dewar J."/>
            <person name="Goldberg J."/>
            <person name="Griggs A."/>
            <person name="Gujja S."/>
            <person name="Hansen M."/>
            <person name="Howarth C."/>
            <person name="Imamovic A."/>
            <person name="Ireland A."/>
            <person name="Larimer J."/>
            <person name="McCowan C."/>
            <person name="Murphy C."/>
            <person name="Pearson M."/>
            <person name="Poon T.W."/>
            <person name="Priest M."/>
            <person name="Roberts A."/>
            <person name="Saif S."/>
            <person name="Shea T."/>
            <person name="Sisk P."/>
            <person name="Sykes S."/>
            <person name="Wortman J."/>
            <person name="Nusbaum C."/>
            <person name="Birren B."/>
        </authorList>
    </citation>
    <scope>NUCLEOTIDE SEQUENCE [LARGE SCALE GENOMIC DNA]</scope>
    <source>
        <strain evidence="3 4">CBS 101466</strain>
    </source>
</reference>
<dbReference type="GeneID" id="19971650"/>
<dbReference type="EMBL" id="KB822720">
    <property type="protein sequence ID" value="ETN40036.1"/>
    <property type="molecule type" value="Genomic_DNA"/>
</dbReference>
<feature type="compositionally biased region" description="Low complexity" evidence="2">
    <location>
        <begin position="749"/>
        <end position="778"/>
    </location>
</feature>
<dbReference type="eggNOG" id="ENOG502RH1M">
    <property type="taxonomic scope" value="Eukaryota"/>
</dbReference>
<evidence type="ECO:0000313" key="4">
    <source>
        <dbReference type="Proteomes" id="UP000030752"/>
    </source>
</evidence>
<dbReference type="InParanoid" id="W2RU57"/>
<feature type="coiled-coil region" evidence="1">
    <location>
        <begin position="119"/>
        <end position="146"/>
    </location>
</feature>
<name>W2RU57_CYPE1</name>
<feature type="region of interest" description="Disordered" evidence="2">
    <location>
        <begin position="500"/>
        <end position="521"/>
    </location>
</feature>